<evidence type="ECO:0000313" key="1">
    <source>
        <dbReference type="Proteomes" id="UP000887576"/>
    </source>
</evidence>
<reference evidence="2" key="1">
    <citation type="submission" date="2022-11" db="UniProtKB">
        <authorList>
            <consortium name="WormBaseParasite"/>
        </authorList>
    </citation>
    <scope>IDENTIFICATION</scope>
</reference>
<evidence type="ECO:0000313" key="2">
    <source>
        <dbReference type="WBParaSite" id="JU765_v2.g6365.t1"/>
    </source>
</evidence>
<sequence length="124" mass="14404">MDKKMNRQSKSPIISDLFFRFSMSIVFEDKKESDSYTTENSLESNQKNVAFRPSTRNTPDKIHTRLEVNHCRNLGDVLGLRYTPSQKIKLSKVKKPPKSANFPTKNILLPRSWTLSDILPKLRH</sequence>
<protein>
    <submittedName>
        <fullName evidence="2">Uncharacterized protein</fullName>
    </submittedName>
</protein>
<dbReference type="WBParaSite" id="JU765_v2.g6365.t1">
    <property type="protein sequence ID" value="JU765_v2.g6365.t1"/>
    <property type="gene ID" value="JU765_v2.g6365"/>
</dbReference>
<organism evidence="1 2">
    <name type="scientific">Panagrolaimus sp. JU765</name>
    <dbReference type="NCBI Taxonomy" id="591449"/>
    <lineage>
        <taxon>Eukaryota</taxon>
        <taxon>Metazoa</taxon>
        <taxon>Ecdysozoa</taxon>
        <taxon>Nematoda</taxon>
        <taxon>Chromadorea</taxon>
        <taxon>Rhabditida</taxon>
        <taxon>Tylenchina</taxon>
        <taxon>Panagrolaimomorpha</taxon>
        <taxon>Panagrolaimoidea</taxon>
        <taxon>Panagrolaimidae</taxon>
        <taxon>Panagrolaimus</taxon>
    </lineage>
</organism>
<dbReference type="Proteomes" id="UP000887576">
    <property type="component" value="Unplaced"/>
</dbReference>
<name>A0AC34RF34_9BILA</name>
<proteinExistence type="predicted"/>
<accession>A0AC34RF34</accession>